<evidence type="ECO:0000256" key="5">
    <source>
        <dbReference type="ARBA" id="ARBA00038306"/>
    </source>
</evidence>
<dbReference type="Gene3D" id="2.40.160.20">
    <property type="match status" value="2"/>
</dbReference>
<dbReference type="InterPro" id="IPR051692">
    <property type="entry name" value="OMP-like"/>
</dbReference>
<feature type="domain" description="Outer membrane protein beta-barrel" evidence="6">
    <location>
        <begin position="32"/>
        <end position="224"/>
    </location>
</feature>
<comment type="subcellular location">
    <subcellularLocation>
        <location evidence="1">Cell outer membrane</location>
    </subcellularLocation>
</comment>
<evidence type="ECO:0000313" key="7">
    <source>
        <dbReference type="EMBL" id="GEP53238.1"/>
    </source>
</evidence>
<evidence type="ECO:0000256" key="1">
    <source>
        <dbReference type="ARBA" id="ARBA00004442"/>
    </source>
</evidence>
<evidence type="ECO:0000256" key="4">
    <source>
        <dbReference type="ARBA" id="ARBA00023237"/>
    </source>
</evidence>
<dbReference type="EMBL" id="BKAJ01000004">
    <property type="protein sequence ID" value="GEP53238.1"/>
    <property type="molecule type" value="Genomic_DNA"/>
</dbReference>
<comment type="caution">
    <text evidence="7">The sequence shown here is derived from an EMBL/GenBank/DDBJ whole genome shotgun (WGS) entry which is preliminary data.</text>
</comment>
<reference evidence="7 8" key="1">
    <citation type="submission" date="2019-07" db="EMBL/GenBank/DDBJ databases">
        <title>Whole genome shotgun sequence of Reyranella soli NBRC 108950.</title>
        <authorList>
            <person name="Hosoyama A."/>
            <person name="Uohara A."/>
            <person name="Ohji S."/>
            <person name="Ichikawa N."/>
        </authorList>
    </citation>
    <scope>NUCLEOTIDE SEQUENCE [LARGE SCALE GENOMIC DNA]</scope>
    <source>
        <strain evidence="7 8">NBRC 108950</strain>
    </source>
</reference>
<dbReference type="PANTHER" id="PTHR34001:SF3">
    <property type="entry name" value="BLL7405 PROTEIN"/>
    <property type="match status" value="1"/>
</dbReference>
<accession>A0A512N2M9</accession>
<evidence type="ECO:0000259" key="6">
    <source>
        <dbReference type="Pfam" id="PF13505"/>
    </source>
</evidence>
<evidence type="ECO:0000256" key="2">
    <source>
        <dbReference type="ARBA" id="ARBA00022729"/>
    </source>
</evidence>
<evidence type="ECO:0000256" key="3">
    <source>
        <dbReference type="ARBA" id="ARBA00023136"/>
    </source>
</evidence>
<dbReference type="SUPFAM" id="SSF56925">
    <property type="entry name" value="OMPA-like"/>
    <property type="match status" value="2"/>
</dbReference>
<proteinExistence type="inferred from homology"/>
<sequence>MSAAAVVATVSCPLGAQTLPVAIPAKDFGPVWTGFYVGAAFGAGGTFNRLDTGGPGLNTNAHGGGQSGVLGSIYGGVDYQITQRGLVGLMAEASYAGFNGSVSASVPGAFAQVNQNTGFGWAVLLRAGFLADPSTLLYFTGGYAGQIINTNGTATVPGGTASFSTNNTMNGWTFGPGFETMLTNKLSAKLEYRYSQFGRQTIGSTGISMEPSTHAIRAGLSYRFGGLGVVSSDQSFTGSSQPFNWTGVYLGGAVGGGMGFAQTNSSAGSASTSFNSGSQGLLGGFFGGGDWQFSPQALVGVMADYTFQGITGGINLNAPGGSAYATAEQNRQWSVMGRVGWLAVPSTLLYAAGGYSQLNVRASAGASLGGATVFAQRDTSFSGFTVGPGIETAVTGGWTTRLEYRFSQYEQKEVVPGVTYQPSNHTIRAGIAYKFGVGGKTVAAEAAN</sequence>
<dbReference type="AlphaFoldDB" id="A0A512N2M9"/>
<dbReference type="InterPro" id="IPR011250">
    <property type="entry name" value="OMP/PagP_B-barrel"/>
</dbReference>
<keyword evidence="8" id="KW-1185">Reference proteome</keyword>
<dbReference type="Proteomes" id="UP000321058">
    <property type="component" value="Unassembled WGS sequence"/>
</dbReference>
<dbReference type="GO" id="GO:0009279">
    <property type="term" value="C:cell outer membrane"/>
    <property type="evidence" value="ECO:0007669"/>
    <property type="project" value="UniProtKB-SubCell"/>
</dbReference>
<keyword evidence="4" id="KW-0998">Cell outer membrane</keyword>
<gene>
    <name evidence="7" type="ORF">RSO01_04040</name>
</gene>
<dbReference type="Pfam" id="PF13505">
    <property type="entry name" value="OMP_b-brl"/>
    <property type="match status" value="2"/>
</dbReference>
<keyword evidence="3" id="KW-0472">Membrane</keyword>
<dbReference type="PANTHER" id="PTHR34001">
    <property type="entry name" value="BLL7405 PROTEIN"/>
    <property type="match status" value="1"/>
</dbReference>
<protein>
    <submittedName>
        <fullName evidence="7">Membrane protein</fullName>
    </submittedName>
</protein>
<feature type="domain" description="Outer membrane protein beta-barrel" evidence="6">
    <location>
        <begin position="245"/>
        <end position="435"/>
    </location>
</feature>
<organism evidence="7 8">
    <name type="scientific">Reyranella soli</name>
    <dbReference type="NCBI Taxonomy" id="1230389"/>
    <lineage>
        <taxon>Bacteria</taxon>
        <taxon>Pseudomonadati</taxon>
        <taxon>Pseudomonadota</taxon>
        <taxon>Alphaproteobacteria</taxon>
        <taxon>Hyphomicrobiales</taxon>
        <taxon>Reyranellaceae</taxon>
        <taxon>Reyranella</taxon>
    </lineage>
</organism>
<keyword evidence="2" id="KW-0732">Signal</keyword>
<comment type="similarity">
    <text evidence="5">Belongs to the Omp25/RopB family.</text>
</comment>
<name>A0A512N2M9_9HYPH</name>
<dbReference type="InterPro" id="IPR027385">
    <property type="entry name" value="Beta-barrel_OMP"/>
</dbReference>
<evidence type="ECO:0000313" key="8">
    <source>
        <dbReference type="Proteomes" id="UP000321058"/>
    </source>
</evidence>